<sequence length="295" mass="33701">MRRCLKALLGQEPESLAYEVIVVDDGSTDDTCGAVHEAATGTDRAILYVRQETRGPAAARNRGLEYARGRVVLFTGDDIIASERMLSTHMSTHRSMPDENVAVLGHVTWAPEITVTPFMAWLESGGPQFKYWAIEDQEDVPYQHFYTSNISLNKDFLDRYGSFDEDFPFASYEDIELGRRLVQQGLRIVYRREAVGYHWHPTSLDEAIDRMRRVGASYVMYCRKTDDWPRVKRGGGLLRWRRMASRYRYGLSYRLGSALETKMVAGGVYQYLMRRAMEEGMKDVIQAGDPISAQP</sequence>
<dbReference type="InterPro" id="IPR001173">
    <property type="entry name" value="Glyco_trans_2-like"/>
</dbReference>
<dbReference type="STRING" id="1703770.AMJ39_00965"/>
<name>A0A0S7WVX7_UNCT6</name>
<evidence type="ECO:0000313" key="3">
    <source>
        <dbReference type="Proteomes" id="UP000052008"/>
    </source>
</evidence>
<dbReference type="CDD" id="cd00761">
    <property type="entry name" value="Glyco_tranf_GTA_type"/>
    <property type="match status" value="1"/>
</dbReference>
<feature type="domain" description="Glycosyltransferase 2-like" evidence="1">
    <location>
        <begin position="2"/>
        <end position="93"/>
    </location>
</feature>
<organism evidence="2 3">
    <name type="scientific">candidate division TA06 bacterium DG_24</name>
    <dbReference type="NCBI Taxonomy" id="1703770"/>
    <lineage>
        <taxon>Bacteria</taxon>
        <taxon>Bacteria division TA06</taxon>
    </lineage>
</organism>
<dbReference type="InterPro" id="IPR029044">
    <property type="entry name" value="Nucleotide-diphossugar_trans"/>
</dbReference>
<evidence type="ECO:0000259" key="1">
    <source>
        <dbReference type="Pfam" id="PF00535"/>
    </source>
</evidence>
<dbReference type="PANTHER" id="PTHR43685:SF3">
    <property type="entry name" value="SLR2126 PROTEIN"/>
    <property type="match status" value="1"/>
</dbReference>
<evidence type="ECO:0000313" key="2">
    <source>
        <dbReference type="EMBL" id="KPJ54341.1"/>
    </source>
</evidence>
<dbReference type="Gene3D" id="3.90.550.10">
    <property type="entry name" value="Spore Coat Polysaccharide Biosynthesis Protein SpsA, Chain A"/>
    <property type="match status" value="1"/>
</dbReference>
<dbReference type="SUPFAM" id="SSF53448">
    <property type="entry name" value="Nucleotide-diphospho-sugar transferases"/>
    <property type="match status" value="1"/>
</dbReference>
<dbReference type="EMBL" id="LIZS01000004">
    <property type="protein sequence ID" value="KPJ54341.1"/>
    <property type="molecule type" value="Genomic_DNA"/>
</dbReference>
<gene>
    <name evidence="2" type="ORF">AMJ39_00965</name>
</gene>
<accession>A0A0S7WVX7</accession>
<dbReference type="Pfam" id="PF00535">
    <property type="entry name" value="Glycos_transf_2"/>
    <property type="match status" value="1"/>
</dbReference>
<dbReference type="AlphaFoldDB" id="A0A0S7WVX7"/>
<dbReference type="Proteomes" id="UP000052008">
    <property type="component" value="Unassembled WGS sequence"/>
</dbReference>
<comment type="caution">
    <text evidence="2">The sequence shown here is derived from an EMBL/GenBank/DDBJ whole genome shotgun (WGS) entry which is preliminary data.</text>
</comment>
<reference evidence="2 3" key="1">
    <citation type="journal article" date="2015" name="Microbiome">
        <title>Genomic resolution of linkages in carbon, nitrogen, and sulfur cycling among widespread estuary sediment bacteria.</title>
        <authorList>
            <person name="Baker B.J."/>
            <person name="Lazar C.S."/>
            <person name="Teske A.P."/>
            <person name="Dick G.J."/>
        </authorList>
    </citation>
    <scope>NUCLEOTIDE SEQUENCE [LARGE SCALE GENOMIC DNA]</scope>
    <source>
        <strain evidence="2">DG_24</strain>
    </source>
</reference>
<dbReference type="PANTHER" id="PTHR43685">
    <property type="entry name" value="GLYCOSYLTRANSFERASE"/>
    <property type="match status" value="1"/>
</dbReference>
<protein>
    <recommendedName>
        <fullName evidence="1">Glycosyltransferase 2-like domain-containing protein</fullName>
    </recommendedName>
</protein>
<proteinExistence type="predicted"/>
<dbReference type="InterPro" id="IPR050834">
    <property type="entry name" value="Glycosyltransf_2"/>
</dbReference>